<dbReference type="Pfam" id="PF00067">
    <property type="entry name" value="p450"/>
    <property type="match status" value="1"/>
</dbReference>
<evidence type="ECO:0000256" key="3">
    <source>
        <dbReference type="ARBA" id="ARBA00010617"/>
    </source>
</evidence>
<dbReference type="GO" id="GO:0004497">
    <property type="term" value="F:monooxygenase activity"/>
    <property type="evidence" value="ECO:0007669"/>
    <property type="project" value="UniProtKB-KW"/>
</dbReference>
<dbReference type="PANTHER" id="PTHR47955">
    <property type="entry name" value="CYTOCHROME P450 FAMILY 71 PROTEIN"/>
    <property type="match status" value="1"/>
</dbReference>
<dbReference type="HOGENOM" id="CLU_001570_4_1_1"/>
<evidence type="ECO:0000256" key="14">
    <source>
        <dbReference type="SAM" id="SignalP"/>
    </source>
</evidence>
<dbReference type="EnsemblPlants" id="OMERI08G00750.1">
    <property type="protein sequence ID" value="OMERI08G00750.1"/>
    <property type="gene ID" value="OMERI08G00750"/>
</dbReference>
<dbReference type="GO" id="GO:0020037">
    <property type="term" value="F:heme binding"/>
    <property type="evidence" value="ECO:0007669"/>
    <property type="project" value="InterPro"/>
</dbReference>
<evidence type="ECO:0000256" key="5">
    <source>
        <dbReference type="ARBA" id="ARBA00022692"/>
    </source>
</evidence>
<keyword evidence="8 12" id="KW-0560">Oxidoreductase</keyword>
<feature type="chain" id="PRO_5002358364" description="Cytochrome P450" evidence="14">
    <location>
        <begin position="23"/>
        <end position="607"/>
    </location>
</feature>
<evidence type="ECO:0000313" key="15">
    <source>
        <dbReference type="EnsemblPlants" id="OMERI08G00750.1"/>
    </source>
</evidence>
<feature type="transmembrane region" description="Helical" evidence="13">
    <location>
        <begin position="539"/>
        <end position="562"/>
    </location>
</feature>
<sequence length="607" mass="68630">MILIFFLLLLVLLHYYLSPAASKSNDDLLPPSPPRLPVIGHMHLVGSNPHVSLRDLAEKHAADGFMLLQLGQVRNLVVSSPRAAEAVLRAHDHVFASRPRSAIADILAYGSSNISFSPYGDYWRTARKLVAAHLLSPRKVQSLRRGREEEVGIAVAKLHEAAAAGAAVDMRELLGSFTNDVLCRAVCGRSFRREGRNRLFMELAAGNADQYAGFNLEDYFPSLAKVDLLRRVVSAYTRKLKDKWDSVLGEILSEHEKKSSLRRDDQVQMDDDQEEQESDFVDILLDRQQEYNLTRHNIHAILMDMFAAGTDTSYIALEFAMSELIRKPHLMTKLQDEVRKNTTTKMVSEDGLNNMPYLKAVVKETLRLHPPVPLLLPRLSMAQCNANGYTIPANTRVIINVWALGRDAKCWENPEEFMPERFMDSGNTIDNIDFKGTDFQFLPFGAGRRICPGMNFGMASVELMLANLMYCFDWELPVGMDKDDVDMTDQFALTMARKEKLYLIPRSHSDFVDILLDHQQEYNLTRHNIHAILINMARYSILLMTSLLFPLLLVLLVMRCYVTRAGTKLLDKLPWVPGRLPVIGHLHLIGSLPHISLRDLALSIALT</sequence>
<dbReference type="SUPFAM" id="SSF48264">
    <property type="entry name" value="Cytochrome P450"/>
    <property type="match status" value="1"/>
</dbReference>
<dbReference type="CDD" id="cd11072">
    <property type="entry name" value="CYP71-like"/>
    <property type="match status" value="1"/>
</dbReference>
<evidence type="ECO:0008006" key="17">
    <source>
        <dbReference type="Google" id="ProtNLM"/>
    </source>
</evidence>
<dbReference type="FunFam" id="1.10.630.10:FF:000055">
    <property type="entry name" value="Cytochrome P450 71A26"/>
    <property type="match status" value="1"/>
</dbReference>
<dbReference type="Gramene" id="OMERI08G00750.1">
    <property type="protein sequence ID" value="OMERI08G00750.1"/>
    <property type="gene ID" value="OMERI08G00750"/>
</dbReference>
<comment type="pathway">
    <text evidence="2">Secondary metabolite biosynthesis.</text>
</comment>
<comment type="cofactor">
    <cofactor evidence="1 11">
        <name>heme</name>
        <dbReference type="ChEBI" id="CHEBI:30413"/>
    </cofactor>
</comment>
<evidence type="ECO:0000256" key="1">
    <source>
        <dbReference type="ARBA" id="ARBA00001971"/>
    </source>
</evidence>
<dbReference type="InterPro" id="IPR002401">
    <property type="entry name" value="Cyt_P450_E_grp-I"/>
</dbReference>
<accession>A0A0E0EGV8</accession>
<keyword evidence="13" id="KW-0472">Membrane</keyword>
<evidence type="ECO:0000256" key="11">
    <source>
        <dbReference type="PIRSR" id="PIRSR602401-1"/>
    </source>
</evidence>
<dbReference type="PANTHER" id="PTHR47955:SF14">
    <property type="entry name" value="OS01G0543600 PROTEIN"/>
    <property type="match status" value="1"/>
</dbReference>
<dbReference type="eggNOG" id="KOG0156">
    <property type="taxonomic scope" value="Eukaryota"/>
</dbReference>
<keyword evidence="14" id="KW-0732">Signal</keyword>
<keyword evidence="7 13" id="KW-1133">Transmembrane helix</keyword>
<keyword evidence="5 13" id="KW-0812">Transmembrane</keyword>
<evidence type="ECO:0000313" key="16">
    <source>
        <dbReference type="Proteomes" id="UP000008021"/>
    </source>
</evidence>
<dbReference type="PRINTS" id="PR00463">
    <property type="entry name" value="EP450I"/>
</dbReference>
<reference evidence="15" key="2">
    <citation type="submission" date="2018-05" db="EMBL/GenBank/DDBJ databases">
        <title>OmerRS3 (Oryza meridionalis Reference Sequence Version 3).</title>
        <authorList>
            <person name="Zhang J."/>
            <person name="Kudrna D."/>
            <person name="Lee S."/>
            <person name="Talag J."/>
            <person name="Welchert J."/>
            <person name="Wing R.A."/>
        </authorList>
    </citation>
    <scope>NUCLEOTIDE SEQUENCE [LARGE SCALE GENOMIC DNA]</scope>
    <source>
        <strain evidence="15">cv. OR44</strain>
    </source>
</reference>
<evidence type="ECO:0000256" key="4">
    <source>
        <dbReference type="ARBA" id="ARBA00022617"/>
    </source>
</evidence>
<feature type="signal peptide" evidence="14">
    <location>
        <begin position="1"/>
        <end position="22"/>
    </location>
</feature>
<dbReference type="AlphaFoldDB" id="A0A0E0EGV8"/>
<evidence type="ECO:0000256" key="10">
    <source>
        <dbReference type="ARBA" id="ARBA00023033"/>
    </source>
</evidence>
<evidence type="ECO:0000256" key="7">
    <source>
        <dbReference type="ARBA" id="ARBA00022989"/>
    </source>
</evidence>
<evidence type="ECO:0000256" key="12">
    <source>
        <dbReference type="RuleBase" id="RU000461"/>
    </source>
</evidence>
<keyword evidence="9 11" id="KW-0408">Iron</keyword>
<organism evidence="15">
    <name type="scientific">Oryza meridionalis</name>
    <dbReference type="NCBI Taxonomy" id="40149"/>
    <lineage>
        <taxon>Eukaryota</taxon>
        <taxon>Viridiplantae</taxon>
        <taxon>Streptophyta</taxon>
        <taxon>Embryophyta</taxon>
        <taxon>Tracheophyta</taxon>
        <taxon>Spermatophyta</taxon>
        <taxon>Magnoliopsida</taxon>
        <taxon>Liliopsida</taxon>
        <taxon>Poales</taxon>
        <taxon>Poaceae</taxon>
        <taxon>BOP clade</taxon>
        <taxon>Oryzoideae</taxon>
        <taxon>Oryzeae</taxon>
        <taxon>Oryzinae</taxon>
        <taxon>Oryza</taxon>
    </lineage>
</organism>
<dbReference type="InterPro" id="IPR036396">
    <property type="entry name" value="Cyt_P450_sf"/>
</dbReference>
<feature type="binding site" description="axial binding residue" evidence="11">
    <location>
        <position position="451"/>
    </location>
    <ligand>
        <name>heme</name>
        <dbReference type="ChEBI" id="CHEBI:30413"/>
    </ligand>
    <ligandPart>
        <name>Fe</name>
        <dbReference type="ChEBI" id="CHEBI:18248"/>
    </ligandPart>
</feature>
<evidence type="ECO:0000256" key="2">
    <source>
        <dbReference type="ARBA" id="ARBA00005179"/>
    </source>
</evidence>
<dbReference type="InterPro" id="IPR017972">
    <property type="entry name" value="Cyt_P450_CS"/>
</dbReference>
<proteinExistence type="inferred from homology"/>
<dbReference type="GO" id="GO:0016705">
    <property type="term" value="F:oxidoreductase activity, acting on paired donors, with incorporation or reduction of molecular oxygen"/>
    <property type="evidence" value="ECO:0007669"/>
    <property type="project" value="InterPro"/>
</dbReference>
<dbReference type="Proteomes" id="UP000008021">
    <property type="component" value="Chromosome 8"/>
</dbReference>
<dbReference type="GO" id="GO:0005506">
    <property type="term" value="F:iron ion binding"/>
    <property type="evidence" value="ECO:0007669"/>
    <property type="project" value="InterPro"/>
</dbReference>
<reference evidence="15" key="1">
    <citation type="submission" date="2015-04" db="UniProtKB">
        <authorList>
            <consortium name="EnsemblPlants"/>
        </authorList>
    </citation>
    <scope>IDENTIFICATION</scope>
</reference>
<dbReference type="InterPro" id="IPR001128">
    <property type="entry name" value="Cyt_P450"/>
</dbReference>
<dbReference type="Gene3D" id="1.10.630.10">
    <property type="entry name" value="Cytochrome P450"/>
    <property type="match status" value="1"/>
</dbReference>
<keyword evidence="10 12" id="KW-0503">Monooxygenase</keyword>
<keyword evidence="4 11" id="KW-0349">Heme</keyword>
<dbReference type="PROSITE" id="PS00086">
    <property type="entry name" value="CYTOCHROME_P450"/>
    <property type="match status" value="1"/>
</dbReference>
<dbReference type="PRINTS" id="PR00385">
    <property type="entry name" value="P450"/>
</dbReference>
<comment type="similarity">
    <text evidence="3 12">Belongs to the cytochrome P450 family.</text>
</comment>
<keyword evidence="6 11" id="KW-0479">Metal-binding</keyword>
<protein>
    <recommendedName>
        <fullName evidence="17">Cytochrome P450</fullName>
    </recommendedName>
</protein>
<dbReference type="STRING" id="40149.A0A0E0EGV8"/>
<evidence type="ECO:0000256" key="6">
    <source>
        <dbReference type="ARBA" id="ARBA00022723"/>
    </source>
</evidence>
<name>A0A0E0EGV8_9ORYZ</name>
<evidence type="ECO:0000256" key="9">
    <source>
        <dbReference type="ARBA" id="ARBA00023004"/>
    </source>
</evidence>
<evidence type="ECO:0000256" key="8">
    <source>
        <dbReference type="ARBA" id="ARBA00023002"/>
    </source>
</evidence>
<evidence type="ECO:0000256" key="13">
    <source>
        <dbReference type="SAM" id="Phobius"/>
    </source>
</evidence>
<keyword evidence="16" id="KW-1185">Reference proteome</keyword>